<dbReference type="InterPro" id="IPR029061">
    <property type="entry name" value="THDP-binding"/>
</dbReference>
<evidence type="ECO:0000313" key="7">
    <source>
        <dbReference type="Proteomes" id="UP000184612"/>
    </source>
</evidence>
<dbReference type="Gene3D" id="3.40.50.920">
    <property type="match status" value="1"/>
</dbReference>
<evidence type="ECO:0000256" key="2">
    <source>
        <dbReference type="ARBA" id="ARBA00023002"/>
    </source>
</evidence>
<dbReference type="AlphaFoldDB" id="A0A1M7Y4F9"/>
<keyword evidence="2" id="KW-0560">Oxidoreductase</keyword>
<keyword evidence="3" id="KW-0786">Thiamine pyrophosphate</keyword>
<sequence>MKEQFYAKMFKIRKFEETLLELFSQNKLTGTTHTYLGQEATAVALMNNIREEDYIFSNHRCHGHFIAYSDNAEILLAEIMGKKEGVCLGRGGSQHLCYKHFFSNGVQGGIVPNATGIAFSTKIRNEEGITAVFIGDGTLGQGVVYESFNMAVLYSIPILYIIEDNAYAMTTKTEEGVAGSIVARAEAFGIKTNEVESNDVEELNKIFENACEYVRNEKKPFCQVIHTYRLGPHSKGDDFRSKRELEIHQQKDPILILKQRISEEIVNSIEKQVCKEIEEAVRRCDNFETYNGGMSYIEKDINTFCQESILNNKSEKCVVQLNIGLDKAMREDDNIIILGEDIKDPYGGAFKVTKGLSEKYSNRIIGTPISEAGFIGMGVGLAMNKMKPIIEIMFGDFISLGFDQILNHATKYNWMYANQINVPLLIRVPMGGGRSYGATHSQSLEKYYIGIPNLTTIALSPLHNVTLLIQRIFQNITSPILLVENKKMYSEKQYVVQNDKVGNFYVEESKKLYPVISLTLDNEAIADAVIITYGAMTSLALGVAEKLMVEEEMVVNVLVNTSIAPLEVEDLIKFTGDTKHIVTLEEGTKRLGWGAEVVSVLSEKLKNRTFIRVASEDSVIPANGLMEKEVLPTVEKLYEQIRSVYYE</sequence>
<gene>
    <name evidence="6" type="ORF">SAMN02745217_01425</name>
</gene>
<protein>
    <submittedName>
        <fullName evidence="6">2-oxoisovalerate dehydrogenase E1 component</fullName>
    </submittedName>
</protein>
<dbReference type="InterPro" id="IPR001017">
    <property type="entry name" value="DH_E1"/>
</dbReference>
<dbReference type="InterPro" id="IPR033248">
    <property type="entry name" value="Transketolase_C"/>
</dbReference>
<dbReference type="SUPFAM" id="SSF52922">
    <property type="entry name" value="TK C-terminal domain-like"/>
    <property type="match status" value="1"/>
</dbReference>
<proteinExistence type="predicted"/>
<dbReference type="SUPFAM" id="SSF52518">
    <property type="entry name" value="Thiamin diphosphate-binding fold (THDP-binding)"/>
    <property type="match status" value="2"/>
</dbReference>
<evidence type="ECO:0000313" key="6">
    <source>
        <dbReference type="EMBL" id="SHO47121.1"/>
    </source>
</evidence>
<dbReference type="RefSeq" id="WP_073588146.1">
    <property type="nucleotide sequence ID" value="NZ_FRFD01000004.1"/>
</dbReference>
<dbReference type="EMBL" id="FRFD01000004">
    <property type="protein sequence ID" value="SHO47121.1"/>
    <property type="molecule type" value="Genomic_DNA"/>
</dbReference>
<dbReference type="PANTHER" id="PTHR11516:SF2">
    <property type="entry name" value="PYRUVATE DEHYDROGENASE ALPHA SUBUNIT"/>
    <property type="match status" value="1"/>
</dbReference>
<dbReference type="Pfam" id="PF02779">
    <property type="entry name" value="Transket_pyr"/>
    <property type="match status" value="1"/>
</dbReference>
<dbReference type="InterPro" id="IPR005475">
    <property type="entry name" value="Transketolase-like_Pyr-bd"/>
</dbReference>
<dbReference type="PANTHER" id="PTHR11516">
    <property type="entry name" value="PYRUVATE DEHYDROGENASE E1 COMPONENT, ALPHA SUBUNIT BACTERIAL AND ORGANELLAR"/>
    <property type="match status" value="1"/>
</dbReference>
<dbReference type="GO" id="GO:0006086">
    <property type="term" value="P:pyruvate decarboxylation to acetyl-CoA"/>
    <property type="evidence" value="ECO:0007669"/>
    <property type="project" value="TreeGrafter"/>
</dbReference>
<dbReference type="OrthoDB" id="8732661at2"/>
<dbReference type="Proteomes" id="UP000184612">
    <property type="component" value="Unassembled WGS sequence"/>
</dbReference>
<dbReference type="GO" id="GO:0004591">
    <property type="term" value="F:oxoglutarate dehydrogenase (succinyl-transferring) activity"/>
    <property type="evidence" value="ECO:0007669"/>
    <property type="project" value="UniProtKB-EC"/>
</dbReference>
<keyword evidence="7" id="KW-1185">Reference proteome</keyword>
<dbReference type="InterPro" id="IPR050642">
    <property type="entry name" value="PDH_E1_Alpha_Subunit"/>
</dbReference>
<dbReference type="Gene3D" id="3.40.50.970">
    <property type="match status" value="2"/>
</dbReference>
<dbReference type="Pfam" id="PF00676">
    <property type="entry name" value="E1_dh"/>
    <property type="match status" value="1"/>
</dbReference>
<organism evidence="6 7">
    <name type="scientific">Anaerocolumna xylanovorans DSM 12503</name>
    <dbReference type="NCBI Taxonomy" id="1121345"/>
    <lineage>
        <taxon>Bacteria</taxon>
        <taxon>Bacillati</taxon>
        <taxon>Bacillota</taxon>
        <taxon>Clostridia</taxon>
        <taxon>Lachnospirales</taxon>
        <taxon>Lachnospiraceae</taxon>
        <taxon>Anaerocolumna</taxon>
    </lineage>
</organism>
<evidence type="ECO:0000259" key="5">
    <source>
        <dbReference type="SMART" id="SM00861"/>
    </source>
</evidence>
<evidence type="ECO:0000256" key="1">
    <source>
        <dbReference type="ARBA" id="ARBA00001964"/>
    </source>
</evidence>
<dbReference type="Pfam" id="PF02780">
    <property type="entry name" value="Transketolase_C"/>
    <property type="match status" value="1"/>
</dbReference>
<name>A0A1M7Y4F9_9FIRM</name>
<dbReference type="STRING" id="1121345.SAMN02745217_01425"/>
<dbReference type="CDD" id="cd02000">
    <property type="entry name" value="TPP_E1_PDC_ADC_BCADC"/>
    <property type="match status" value="1"/>
</dbReference>
<comment type="catalytic activity">
    <reaction evidence="4">
        <text>N(6)-[(R)-lipoyl]-L-lysyl-[protein] + 2-oxoglutarate + H(+) = N(6)-[(R)-S(8)-succinyldihydrolipoyl]-L-lysyl-[protein] + CO2</text>
        <dbReference type="Rhea" id="RHEA:12188"/>
        <dbReference type="Rhea" id="RHEA-COMP:10474"/>
        <dbReference type="Rhea" id="RHEA-COMP:20092"/>
        <dbReference type="ChEBI" id="CHEBI:15378"/>
        <dbReference type="ChEBI" id="CHEBI:16526"/>
        <dbReference type="ChEBI" id="CHEBI:16810"/>
        <dbReference type="ChEBI" id="CHEBI:83099"/>
        <dbReference type="ChEBI" id="CHEBI:83120"/>
        <dbReference type="EC" id="1.2.4.2"/>
    </reaction>
</comment>
<feature type="domain" description="Transketolase-like pyrimidine-binding" evidence="5">
    <location>
        <begin position="315"/>
        <end position="491"/>
    </location>
</feature>
<reference evidence="6 7" key="1">
    <citation type="submission" date="2016-12" db="EMBL/GenBank/DDBJ databases">
        <authorList>
            <person name="Song W.-J."/>
            <person name="Kurnit D.M."/>
        </authorList>
    </citation>
    <scope>NUCLEOTIDE SEQUENCE [LARGE SCALE GENOMIC DNA]</scope>
    <source>
        <strain evidence="6 7">DSM 12503</strain>
    </source>
</reference>
<evidence type="ECO:0000256" key="3">
    <source>
        <dbReference type="ARBA" id="ARBA00023052"/>
    </source>
</evidence>
<accession>A0A1M7Y4F9</accession>
<dbReference type="InterPro" id="IPR009014">
    <property type="entry name" value="Transketo_C/PFOR_II"/>
</dbReference>
<dbReference type="CDD" id="cd07036">
    <property type="entry name" value="TPP_PYR_E1-PDHc-beta_like"/>
    <property type="match status" value="1"/>
</dbReference>
<evidence type="ECO:0000256" key="4">
    <source>
        <dbReference type="ARBA" id="ARBA00051911"/>
    </source>
</evidence>
<comment type="cofactor">
    <cofactor evidence="1">
        <name>thiamine diphosphate</name>
        <dbReference type="ChEBI" id="CHEBI:58937"/>
    </cofactor>
</comment>
<dbReference type="SMART" id="SM00861">
    <property type="entry name" value="Transket_pyr"/>
    <property type="match status" value="1"/>
</dbReference>